<dbReference type="InterPro" id="IPR006976">
    <property type="entry name" value="VanZ-like"/>
</dbReference>
<dbReference type="InterPro" id="IPR016747">
    <property type="entry name" value="Phosphotransbutyrylase"/>
</dbReference>
<dbReference type="PIRSF" id="PIRSF019083">
    <property type="entry name" value="UCP019083_VanZ"/>
    <property type="match status" value="1"/>
</dbReference>
<name>A0ABX2V880_9BACL</name>
<proteinExistence type="predicted"/>
<accession>A0ABX2V880</accession>
<keyword evidence="1" id="KW-0472">Membrane</keyword>
<comment type="caution">
    <text evidence="3">The sequence shown here is derived from an EMBL/GenBank/DDBJ whole genome shotgun (WGS) entry which is preliminary data.</text>
</comment>
<feature type="transmembrane region" description="Helical" evidence="1">
    <location>
        <begin position="6"/>
        <end position="24"/>
    </location>
</feature>
<evidence type="ECO:0000313" key="3">
    <source>
        <dbReference type="EMBL" id="OAN14390.1"/>
    </source>
</evidence>
<evidence type="ECO:0000256" key="1">
    <source>
        <dbReference type="SAM" id="Phobius"/>
    </source>
</evidence>
<keyword evidence="1" id="KW-1133">Transmembrane helix</keyword>
<feature type="transmembrane region" description="Helical" evidence="1">
    <location>
        <begin position="31"/>
        <end position="52"/>
    </location>
</feature>
<feature type="transmembrane region" description="Helical" evidence="1">
    <location>
        <begin position="72"/>
        <end position="93"/>
    </location>
</feature>
<dbReference type="Pfam" id="PF04892">
    <property type="entry name" value="VanZ"/>
    <property type="match status" value="1"/>
</dbReference>
<evidence type="ECO:0000259" key="2">
    <source>
        <dbReference type="Pfam" id="PF04892"/>
    </source>
</evidence>
<feature type="domain" description="VanZ-like" evidence="2">
    <location>
        <begin position="9"/>
        <end position="150"/>
    </location>
</feature>
<sequence>MRRLPIAYIIAGAILLLLFAFSSMRYEQQSLIPFLTNHIPLGWVYTFSFVSFHYEVPISVAALGPAAFLEFFIRKGMHAGLFFILGTSLVHVLRMRGYRPVPAAFFAATTAITVGVLDEFHQQLTGGRTPLVGDVIIDGSGAVFGILLYTGIRLFLKADRIVKSEYQQSG</sequence>
<feature type="transmembrane region" description="Helical" evidence="1">
    <location>
        <begin position="137"/>
        <end position="156"/>
    </location>
</feature>
<dbReference type="NCBIfam" id="NF037970">
    <property type="entry name" value="vanZ_1"/>
    <property type="match status" value="1"/>
</dbReference>
<dbReference type="Proteomes" id="UP000078447">
    <property type="component" value="Unassembled WGS sequence"/>
</dbReference>
<gene>
    <name evidence="3" type="ORF">A3783_00250</name>
</gene>
<dbReference type="RefSeq" id="WP_028105639.1">
    <property type="nucleotide sequence ID" value="NZ_LVVL01000001.1"/>
</dbReference>
<organism evidence="3 4">
    <name type="scientific">Exiguobacterium undae</name>
    <dbReference type="NCBI Taxonomy" id="169177"/>
    <lineage>
        <taxon>Bacteria</taxon>
        <taxon>Bacillati</taxon>
        <taxon>Bacillota</taxon>
        <taxon>Bacilli</taxon>
        <taxon>Bacillales</taxon>
        <taxon>Bacillales Family XII. Incertae Sedis</taxon>
        <taxon>Exiguobacterium</taxon>
    </lineage>
</organism>
<keyword evidence="4" id="KW-1185">Reference proteome</keyword>
<protein>
    <submittedName>
        <fullName evidence="3">Teicoplanin resistance protein VanZ</fullName>
    </submittedName>
</protein>
<evidence type="ECO:0000313" key="4">
    <source>
        <dbReference type="Proteomes" id="UP000078447"/>
    </source>
</evidence>
<keyword evidence="1" id="KW-0812">Transmembrane</keyword>
<reference evidence="3 4" key="1">
    <citation type="submission" date="2016-03" db="EMBL/GenBank/DDBJ databases">
        <authorList>
            <person name="Cho S.-Y."/>
            <person name="Lim S."/>
            <person name="Kim H."/>
            <person name="Soh E.H."/>
            <person name="Moon J.S."/>
        </authorList>
    </citation>
    <scope>NUCLEOTIDE SEQUENCE [LARGE SCALE GENOMIC DNA]</scope>
    <source>
        <strain evidence="3 4">KCTC 3810</strain>
    </source>
</reference>
<feature type="transmembrane region" description="Helical" evidence="1">
    <location>
        <begin position="100"/>
        <end position="117"/>
    </location>
</feature>
<dbReference type="EMBL" id="LVVL01000001">
    <property type="protein sequence ID" value="OAN14390.1"/>
    <property type="molecule type" value="Genomic_DNA"/>
</dbReference>